<comment type="caution">
    <text evidence="2">The sequence shown here is derived from an EMBL/GenBank/DDBJ whole genome shotgun (WGS) entry which is preliminary data.</text>
</comment>
<evidence type="ECO:0000313" key="2">
    <source>
        <dbReference type="EMBL" id="KAA9371168.1"/>
    </source>
</evidence>
<protein>
    <submittedName>
        <fullName evidence="2">Mobilization protein</fullName>
    </submittedName>
</protein>
<gene>
    <name evidence="2" type="ORF">F3W84_01840</name>
</gene>
<sequence length="101" mass="12019">MTRKTIEERLAQLEARRSELKSRLSKQERANETRRKVLIGTLVLQRLESTDDPEFSRRLHEWLRRELPSFLQRDIDRFLFRALIETAPDMKAASPPREEGT</sequence>
<dbReference type="EMBL" id="VYXQ01000001">
    <property type="protein sequence ID" value="KAA9371168.1"/>
    <property type="molecule type" value="Genomic_DNA"/>
</dbReference>
<reference evidence="2 3" key="1">
    <citation type="submission" date="2019-09" db="EMBL/GenBank/DDBJ databases">
        <title>Biological control of the noxious weed angled onion (Allium triquetrum) thwarted by endophytic bacteria in Victoria, Australia.</title>
        <authorList>
            <person name="Tehranchian P."/>
            <person name="Adair R.J."/>
            <person name="Van T.H."/>
            <person name="Morrison P.D."/>
            <person name="Williams H."/>
            <person name="Lawrie A.C."/>
        </authorList>
    </citation>
    <scope>NUCLEOTIDE SEQUENCE [LARGE SCALE GENOMIC DNA]</scope>
    <source>
        <strain evidence="2 3">RPTAtOch1</strain>
    </source>
</reference>
<evidence type="ECO:0000313" key="3">
    <source>
        <dbReference type="Proteomes" id="UP000327108"/>
    </source>
</evidence>
<dbReference type="Proteomes" id="UP000327108">
    <property type="component" value="Unassembled WGS sequence"/>
</dbReference>
<organism evidence="2 3">
    <name type="scientific">Ochrobactrum quorumnocens</name>
    <dbReference type="NCBI Taxonomy" id="271865"/>
    <lineage>
        <taxon>Bacteria</taxon>
        <taxon>Pseudomonadati</taxon>
        <taxon>Pseudomonadota</taxon>
        <taxon>Alphaproteobacteria</taxon>
        <taxon>Hyphomicrobiales</taxon>
        <taxon>Brucellaceae</taxon>
        <taxon>Brucella/Ochrobactrum group</taxon>
        <taxon>Ochrobactrum</taxon>
    </lineage>
</organism>
<feature type="coiled-coil region" evidence="1">
    <location>
        <begin position="3"/>
        <end position="30"/>
    </location>
</feature>
<name>A0A5N1K7C9_9HYPH</name>
<keyword evidence="1" id="KW-0175">Coiled coil</keyword>
<dbReference type="RefSeq" id="WP_151091270.1">
    <property type="nucleotide sequence ID" value="NZ_VYXQ01000001.1"/>
</dbReference>
<accession>A0A5N1K7C9</accession>
<keyword evidence="3" id="KW-1185">Reference proteome</keyword>
<evidence type="ECO:0000256" key="1">
    <source>
        <dbReference type="SAM" id="Coils"/>
    </source>
</evidence>
<proteinExistence type="predicted"/>
<dbReference type="AlphaFoldDB" id="A0A5N1K7C9"/>